<protein>
    <recommendedName>
        <fullName evidence="3">CST complex subunit CTC1</fullName>
    </recommendedName>
</protein>
<evidence type="ECO:0000313" key="1">
    <source>
        <dbReference type="EMBL" id="KAJ8865895.1"/>
    </source>
</evidence>
<evidence type="ECO:0000313" key="2">
    <source>
        <dbReference type="Proteomes" id="UP001159363"/>
    </source>
</evidence>
<name>A0ABQ9G093_9NEOP</name>
<dbReference type="EMBL" id="JARBHB010000017">
    <property type="protein sequence ID" value="KAJ8865895.1"/>
    <property type="molecule type" value="Genomic_DNA"/>
</dbReference>
<gene>
    <name evidence="1" type="ORF">PR048_033418</name>
</gene>
<organism evidence="1 2">
    <name type="scientific">Dryococelus australis</name>
    <dbReference type="NCBI Taxonomy" id="614101"/>
    <lineage>
        <taxon>Eukaryota</taxon>
        <taxon>Metazoa</taxon>
        <taxon>Ecdysozoa</taxon>
        <taxon>Arthropoda</taxon>
        <taxon>Hexapoda</taxon>
        <taxon>Insecta</taxon>
        <taxon>Pterygota</taxon>
        <taxon>Neoptera</taxon>
        <taxon>Polyneoptera</taxon>
        <taxon>Phasmatodea</taxon>
        <taxon>Verophasmatodea</taxon>
        <taxon>Anareolatae</taxon>
        <taxon>Phasmatidae</taxon>
        <taxon>Eurycanthinae</taxon>
        <taxon>Dryococelus</taxon>
    </lineage>
</organism>
<comment type="caution">
    <text evidence="1">The sequence shown here is derived from an EMBL/GenBank/DDBJ whole genome shotgun (WGS) entry which is preliminary data.</text>
</comment>
<proteinExistence type="predicted"/>
<sequence>MSLCQCWSNLSRGMLSVSLWHGNKAMKWIKWSDDLLRLNRCELGIMLMFLTECACCGWVMRTCSNLPVTLRRISKSTSLLSLSTSPDCTARSSTWLTASLCGALCGNPSATWNGTKHCFAMCRNVRLLASLEVSFPALMGVKRCADEAVTESNMWVNGKIVRKSGSQQQCPPCFLHVKVQISRKFMQREHSQHELVRTEHSHFVSAIVNLSDGVDEFWVERQGDKCNDRTCIARCHNDAEQPCGRRWGLIPLAGFTVQQQMQNTALSISQSELCCRTSVKYVGFVTLNSDGGVDSRSHRSSNDTILLLDSSWLAAIVLAFHQHELVSILGSVTSRFLYVGIVLDVAAAAPFSADVQDCLPLKVKQFVKVPNTYQNMFSISHGSFSRWLRECLCENAIGNMASSHRWHLTLTGKCTLSKAIRRAQLTVNELYECAGQLKWADDGEWRVLPGQRGRGSGDECGTVDGVSGGQCEPFQVGGGDVEASQANVGSVGHQLRNDATRLPTPTLAFHCWGCWFDIRPLRMRNFQTEILCGECGGHCHGIVSCGCSDFLVHLHSTATSSPFHVKSSIHFAGGATVAEQLACSPPTKSIRGQSPAGSLRIFACGNRAGRCHWLAGLLWDLLYPPLFHFGASPYSPPSSSLALKTSMLRVIQISSLTHSICWIRTTGHENSPVYDVVGLFTDRHNEAVAIEAPAQLVWEEEHISCEAVVTPRCQHPAGILSSRVQRVCAQHQRRLSGGVTLVALQGQGGVVARLFASHLSDFNLIPGGITPGGNCLGDAAHWQSLGSPVSPTLSFHPCSILTSLHPYLLSRPGC</sequence>
<keyword evidence="2" id="KW-1185">Reference proteome</keyword>
<accession>A0ABQ9G093</accession>
<reference evidence="1 2" key="1">
    <citation type="submission" date="2023-02" db="EMBL/GenBank/DDBJ databases">
        <title>LHISI_Scaffold_Assembly.</title>
        <authorList>
            <person name="Stuart O.P."/>
            <person name="Cleave R."/>
            <person name="Magrath M.J.L."/>
            <person name="Mikheyev A.S."/>
        </authorList>
    </citation>
    <scope>NUCLEOTIDE SEQUENCE [LARGE SCALE GENOMIC DNA]</scope>
    <source>
        <strain evidence="1">Daus_M_001</strain>
        <tissue evidence="1">Leg muscle</tissue>
    </source>
</reference>
<dbReference type="Proteomes" id="UP001159363">
    <property type="component" value="Chromosome 16"/>
</dbReference>
<evidence type="ECO:0008006" key="3">
    <source>
        <dbReference type="Google" id="ProtNLM"/>
    </source>
</evidence>